<evidence type="ECO:0000313" key="1">
    <source>
        <dbReference type="EMBL" id="HGY10285.1"/>
    </source>
</evidence>
<proteinExistence type="predicted"/>
<name>A0A7C4V6T8_9DEIN</name>
<dbReference type="EMBL" id="DRPZ01000242">
    <property type="protein sequence ID" value="HGY10285.1"/>
    <property type="molecule type" value="Genomic_DNA"/>
</dbReference>
<gene>
    <name evidence="1" type="ORF">ENK37_09610</name>
</gene>
<organism evidence="1">
    <name type="scientific">Oceanithermus profundus</name>
    <dbReference type="NCBI Taxonomy" id="187137"/>
    <lineage>
        <taxon>Bacteria</taxon>
        <taxon>Thermotogati</taxon>
        <taxon>Deinococcota</taxon>
        <taxon>Deinococci</taxon>
        <taxon>Thermales</taxon>
        <taxon>Thermaceae</taxon>
        <taxon>Oceanithermus</taxon>
    </lineage>
</organism>
<sequence length="71" mass="7839">MFVIPDEPAQPVRSGILWLPPIFLHLRRLAKEQSGGKAGLYRGFTPDLFFVIPDEARSAEVGDLAVVAYAK</sequence>
<dbReference type="AlphaFoldDB" id="A0A7C4V6T8"/>
<accession>A0A7C4V6T8</accession>
<dbReference type="Proteomes" id="UP000885759">
    <property type="component" value="Unassembled WGS sequence"/>
</dbReference>
<protein>
    <submittedName>
        <fullName evidence="1">Uncharacterized protein</fullName>
    </submittedName>
</protein>
<comment type="caution">
    <text evidence="1">The sequence shown here is derived from an EMBL/GenBank/DDBJ whole genome shotgun (WGS) entry which is preliminary data.</text>
</comment>
<reference evidence="1" key="1">
    <citation type="journal article" date="2020" name="mSystems">
        <title>Genome- and Community-Level Interaction Insights into Carbon Utilization and Element Cycling Functions of Hydrothermarchaeota in Hydrothermal Sediment.</title>
        <authorList>
            <person name="Zhou Z."/>
            <person name="Liu Y."/>
            <person name="Xu W."/>
            <person name="Pan J."/>
            <person name="Luo Z.H."/>
            <person name="Li M."/>
        </authorList>
    </citation>
    <scope>NUCLEOTIDE SEQUENCE [LARGE SCALE GENOMIC DNA]</scope>
    <source>
        <strain evidence="1">HyVt-570</strain>
    </source>
</reference>